<gene>
    <name evidence="2" type="ORF">FIV34_08640</name>
</gene>
<proteinExistence type="predicted"/>
<dbReference type="InterPro" id="IPR027417">
    <property type="entry name" value="P-loop_NTPase"/>
</dbReference>
<dbReference type="PANTHER" id="PTHR43119">
    <property type="entry name" value="ABC TRANSPORT PROTEIN ATP-BINDING COMPONENT-RELATED"/>
    <property type="match status" value="1"/>
</dbReference>
<reference evidence="2 3" key="1">
    <citation type="submission" date="2019-06" db="EMBL/GenBank/DDBJ databases">
        <title>A complete genome sequence for Luteibacter pinisoli MAH-14.</title>
        <authorList>
            <person name="Baltrus D.A."/>
        </authorList>
    </citation>
    <scope>NUCLEOTIDE SEQUENCE [LARGE SCALE GENOMIC DNA]</scope>
    <source>
        <strain evidence="2 3">MAH-14</strain>
    </source>
</reference>
<dbReference type="Gene3D" id="3.40.50.300">
    <property type="entry name" value="P-loop containing nucleotide triphosphate hydrolases"/>
    <property type="match status" value="1"/>
</dbReference>
<dbReference type="SUPFAM" id="SSF52540">
    <property type="entry name" value="P-loop containing nucleoside triphosphate hydrolases"/>
    <property type="match status" value="1"/>
</dbReference>
<organism evidence="2 3">
    <name type="scientific">Luteibacter pinisoli</name>
    <dbReference type="NCBI Taxonomy" id="2589080"/>
    <lineage>
        <taxon>Bacteria</taxon>
        <taxon>Pseudomonadati</taxon>
        <taxon>Pseudomonadota</taxon>
        <taxon>Gammaproteobacteria</taxon>
        <taxon>Lysobacterales</taxon>
        <taxon>Rhodanobacteraceae</taxon>
        <taxon>Luteibacter</taxon>
    </lineage>
</organism>
<evidence type="ECO:0000313" key="3">
    <source>
        <dbReference type="Proteomes" id="UP000316093"/>
    </source>
</evidence>
<dbReference type="InterPro" id="IPR003439">
    <property type="entry name" value="ABC_transporter-like_ATP-bd"/>
</dbReference>
<keyword evidence="2" id="KW-0067">ATP-binding</keyword>
<keyword evidence="3" id="KW-1185">Reference proteome</keyword>
<dbReference type="PANTHER" id="PTHR43119:SF1">
    <property type="entry name" value="ABC TRANSPORTER DOMAIN-CONTAINING PROTEIN"/>
    <property type="match status" value="1"/>
</dbReference>
<protein>
    <submittedName>
        <fullName evidence="2">ATP-binding cassette domain-containing protein</fullName>
    </submittedName>
</protein>
<evidence type="ECO:0000313" key="2">
    <source>
        <dbReference type="EMBL" id="QDE41602.1"/>
    </source>
</evidence>
<dbReference type="GO" id="GO:0016887">
    <property type="term" value="F:ATP hydrolysis activity"/>
    <property type="evidence" value="ECO:0007669"/>
    <property type="project" value="InterPro"/>
</dbReference>
<evidence type="ECO:0000259" key="1">
    <source>
        <dbReference type="Pfam" id="PF00005"/>
    </source>
</evidence>
<keyword evidence="2" id="KW-0547">Nucleotide-binding</keyword>
<dbReference type="AlphaFoldDB" id="A0A4Y5Z7X1"/>
<dbReference type="Pfam" id="PF00005">
    <property type="entry name" value="ABC_tran"/>
    <property type="match status" value="1"/>
</dbReference>
<dbReference type="EMBL" id="CP041046">
    <property type="protein sequence ID" value="QDE41602.1"/>
    <property type="molecule type" value="Genomic_DNA"/>
</dbReference>
<feature type="domain" description="ABC transporter" evidence="1">
    <location>
        <begin position="1"/>
        <end position="119"/>
    </location>
</feature>
<dbReference type="OrthoDB" id="9778547at2"/>
<dbReference type="KEGG" id="lpy:FIV34_08640"/>
<accession>A0A4Y5Z7X1</accession>
<dbReference type="Proteomes" id="UP000316093">
    <property type="component" value="Chromosome"/>
</dbReference>
<name>A0A4Y5Z7X1_9GAMM</name>
<dbReference type="GO" id="GO:0005524">
    <property type="term" value="F:ATP binding"/>
    <property type="evidence" value="ECO:0007669"/>
    <property type="project" value="UniProtKB-KW"/>
</dbReference>
<sequence>MGASGAGKTLLLRLLADLDPGEGSVALAGQARNAMPATQWRKRVMLVPAVSGWWAPSVVEHFPSALLAAAASLCATLRLPEDILARDVLGLSTGEKQRLALVRALIESPEVLLLDEPTSGLDAEAVLAVEGCLRERRERGMAMVVVTHDITQARRMASRIFRIADGVLGQG</sequence>